<organism evidence="1 2">
    <name type="scientific">Ataeniobius toweri</name>
    <dbReference type="NCBI Taxonomy" id="208326"/>
    <lineage>
        <taxon>Eukaryota</taxon>
        <taxon>Metazoa</taxon>
        <taxon>Chordata</taxon>
        <taxon>Craniata</taxon>
        <taxon>Vertebrata</taxon>
        <taxon>Euteleostomi</taxon>
        <taxon>Actinopterygii</taxon>
        <taxon>Neopterygii</taxon>
        <taxon>Teleostei</taxon>
        <taxon>Neoteleostei</taxon>
        <taxon>Acanthomorphata</taxon>
        <taxon>Ovalentaria</taxon>
        <taxon>Atherinomorphae</taxon>
        <taxon>Cyprinodontiformes</taxon>
        <taxon>Goodeidae</taxon>
        <taxon>Ataeniobius</taxon>
    </lineage>
</organism>
<sequence>MCCPNRTSCLAAVGTPARDSFTLEAYHSKVRINRTKTGSCNHAGGIRFFGSFQGPAWVHTSMIQYKPILDPETLQKPVAVVLCGVKALSVFKDCSFYFC</sequence>
<evidence type="ECO:0000313" key="1">
    <source>
        <dbReference type="EMBL" id="MED6259813.1"/>
    </source>
</evidence>
<proteinExistence type="predicted"/>
<keyword evidence="2" id="KW-1185">Reference proteome</keyword>
<name>A0ABU7CDQ4_9TELE</name>
<protein>
    <submittedName>
        <fullName evidence="1">Uncharacterized protein</fullName>
    </submittedName>
</protein>
<accession>A0ABU7CDQ4</accession>
<dbReference type="Proteomes" id="UP001345963">
    <property type="component" value="Unassembled WGS sequence"/>
</dbReference>
<comment type="caution">
    <text evidence="1">The sequence shown here is derived from an EMBL/GenBank/DDBJ whole genome shotgun (WGS) entry which is preliminary data.</text>
</comment>
<evidence type="ECO:0000313" key="2">
    <source>
        <dbReference type="Proteomes" id="UP001345963"/>
    </source>
</evidence>
<dbReference type="EMBL" id="JAHUTI010088513">
    <property type="protein sequence ID" value="MED6259813.1"/>
    <property type="molecule type" value="Genomic_DNA"/>
</dbReference>
<reference evidence="1 2" key="1">
    <citation type="submission" date="2021-07" db="EMBL/GenBank/DDBJ databases">
        <authorList>
            <person name="Palmer J.M."/>
        </authorList>
    </citation>
    <scope>NUCLEOTIDE SEQUENCE [LARGE SCALE GENOMIC DNA]</scope>
    <source>
        <strain evidence="1 2">AT_MEX2019</strain>
        <tissue evidence="1">Muscle</tissue>
    </source>
</reference>
<gene>
    <name evidence="1" type="ORF">ATANTOWER_000005</name>
</gene>